<evidence type="ECO:0000256" key="7">
    <source>
        <dbReference type="ARBA" id="ARBA00022833"/>
    </source>
</evidence>
<proteinExistence type="inferred from homology"/>
<dbReference type="EC" id="3.4.21.105" evidence="13"/>
<dbReference type="InterPro" id="IPR035952">
    <property type="entry name" value="Rhomboid-like_sf"/>
</dbReference>
<evidence type="ECO:0000256" key="10">
    <source>
        <dbReference type="SAM" id="MobiDB-lite"/>
    </source>
</evidence>
<dbReference type="SUPFAM" id="SSF144091">
    <property type="entry name" value="Rhomboid-like"/>
    <property type="match status" value="1"/>
</dbReference>
<evidence type="ECO:0000259" key="12">
    <source>
        <dbReference type="PROSITE" id="PS51039"/>
    </source>
</evidence>
<gene>
    <name evidence="13" type="ORF">ACFQJ9_13100</name>
</gene>
<dbReference type="Proteomes" id="UP001596447">
    <property type="component" value="Unassembled WGS sequence"/>
</dbReference>
<keyword evidence="5" id="KW-0863">Zinc-finger</keyword>
<reference evidence="13 14" key="1">
    <citation type="journal article" date="2019" name="Int. J. Syst. Evol. Microbiol.">
        <title>The Global Catalogue of Microorganisms (GCM) 10K type strain sequencing project: providing services to taxonomists for standard genome sequencing and annotation.</title>
        <authorList>
            <consortium name="The Broad Institute Genomics Platform"/>
            <consortium name="The Broad Institute Genome Sequencing Center for Infectious Disease"/>
            <person name="Wu L."/>
            <person name="Ma J."/>
        </authorList>
    </citation>
    <scope>NUCLEOTIDE SEQUENCE [LARGE SCALE GENOMIC DNA]</scope>
    <source>
        <strain evidence="13 14">XZGYJ-43</strain>
    </source>
</reference>
<dbReference type="InterPro" id="IPR022764">
    <property type="entry name" value="Peptidase_S54_rhomboid_dom"/>
</dbReference>
<feature type="transmembrane region" description="Helical" evidence="11">
    <location>
        <begin position="197"/>
        <end position="217"/>
    </location>
</feature>
<dbReference type="Gene3D" id="4.10.1110.10">
    <property type="entry name" value="AN1-like Zinc finger"/>
    <property type="match status" value="1"/>
</dbReference>
<feature type="region of interest" description="Disordered" evidence="10">
    <location>
        <begin position="50"/>
        <end position="70"/>
    </location>
</feature>
<dbReference type="GO" id="GO:0008270">
    <property type="term" value="F:zinc ion binding"/>
    <property type="evidence" value="ECO:0007669"/>
    <property type="project" value="UniProtKB-KW"/>
</dbReference>
<evidence type="ECO:0000256" key="2">
    <source>
        <dbReference type="ARBA" id="ARBA00009045"/>
    </source>
</evidence>
<comment type="similarity">
    <text evidence="2">Belongs to the peptidase S54 family.</text>
</comment>
<dbReference type="AlphaFoldDB" id="A0ABD5Z5A7"/>
<dbReference type="RefSeq" id="WP_279527122.1">
    <property type="nucleotide sequence ID" value="NZ_CP122312.1"/>
</dbReference>
<comment type="subcellular location">
    <subcellularLocation>
        <location evidence="1">Membrane</location>
        <topology evidence="1">Multi-pass membrane protein</topology>
    </subcellularLocation>
</comment>
<dbReference type="SUPFAM" id="SSF118310">
    <property type="entry name" value="AN1-like Zinc finger"/>
    <property type="match status" value="1"/>
</dbReference>
<dbReference type="InterPro" id="IPR050925">
    <property type="entry name" value="Rhomboid_protease_S54"/>
</dbReference>
<evidence type="ECO:0000256" key="5">
    <source>
        <dbReference type="ARBA" id="ARBA00022771"/>
    </source>
</evidence>
<dbReference type="GO" id="GO:0008233">
    <property type="term" value="F:peptidase activity"/>
    <property type="evidence" value="ECO:0007669"/>
    <property type="project" value="UniProtKB-KW"/>
</dbReference>
<dbReference type="PROSITE" id="PS51039">
    <property type="entry name" value="ZF_AN1"/>
    <property type="match status" value="1"/>
</dbReference>
<accession>A0ABD5Z5A7</accession>
<feature type="transmembrane region" description="Helical" evidence="11">
    <location>
        <begin position="169"/>
        <end position="191"/>
    </location>
</feature>
<dbReference type="GO" id="GO:0006508">
    <property type="term" value="P:proteolysis"/>
    <property type="evidence" value="ECO:0007669"/>
    <property type="project" value="UniProtKB-KW"/>
</dbReference>
<dbReference type="GO" id="GO:0016020">
    <property type="term" value="C:membrane"/>
    <property type="evidence" value="ECO:0007669"/>
    <property type="project" value="UniProtKB-SubCell"/>
</dbReference>
<keyword evidence="7" id="KW-0862">Zinc</keyword>
<feature type="transmembrane region" description="Helical" evidence="11">
    <location>
        <begin position="258"/>
        <end position="278"/>
    </location>
</feature>
<name>A0ABD5Z5A7_9EURY</name>
<dbReference type="Gene3D" id="1.20.1540.10">
    <property type="entry name" value="Rhomboid-like"/>
    <property type="match status" value="1"/>
</dbReference>
<keyword evidence="6 13" id="KW-0378">Hydrolase</keyword>
<feature type="transmembrane region" description="Helical" evidence="11">
    <location>
        <begin position="129"/>
        <end position="157"/>
    </location>
</feature>
<keyword evidence="13" id="KW-0645">Protease</keyword>
<keyword evidence="9 11" id="KW-0472">Membrane</keyword>
<evidence type="ECO:0000313" key="14">
    <source>
        <dbReference type="Proteomes" id="UP001596447"/>
    </source>
</evidence>
<organism evidence="13 14">
    <name type="scientific">Halospeciosus flavus</name>
    <dbReference type="NCBI Taxonomy" id="3032283"/>
    <lineage>
        <taxon>Archaea</taxon>
        <taxon>Methanobacteriati</taxon>
        <taxon>Methanobacteriota</taxon>
        <taxon>Stenosarchaea group</taxon>
        <taxon>Halobacteria</taxon>
        <taxon>Halobacteriales</taxon>
        <taxon>Halobacteriaceae</taxon>
        <taxon>Halospeciosus</taxon>
    </lineage>
</organism>
<protein>
    <submittedName>
        <fullName evidence="13">Rhomboid family intramembrane serine protease</fullName>
        <ecNumber evidence="13">3.4.21.105</ecNumber>
    </submittedName>
</protein>
<dbReference type="PANTHER" id="PTHR43731">
    <property type="entry name" value="RHOMBOID PROTEASE"/>
    <property type="match status" value="1"/>
</dbReference>
<feature type="compositionally biased region" description="Polar residues" evidence="10">
    <location>
        <begin position="55"/>
        <end position="67"/>
    </location>
</feature>
<evidence type="ECO:0000256" key="3">
    <source>
        <dbReference type="ARBA" id="ARBA00022692"/>
    </source>
</evidence>
<keyword evidence="8 11" id="KW-1133">Transmembrane helix</keyword>
<feature type="domain" description="AN1-type" evidence="12">
    <location>
        <begin position="1"/>
        <end position="44"/>
    </location>
</feature>
<evidence type="ECO:0000313" key="13">
    <source>
        <dbReference type="EMBL" id="MFC7200338.1"/>
    </source>
</evidence>
<sequence>MATCDRCGTEVGMPYQCRLCGGTFCSEHRLPENHACPGLEEWNDPSGVFQGEQAEASSSGRTTTGQRRMSVDTGPGGVLSYFRGNVTYLFLGLMWVTFLAQYGLAPLLGIPVNTMAWANLFTVNSANPLYVWTWLVSIFAHGGFTHIVFNSIALYFFGPVVERRVGSSTFALLFLVAGAAAGLAQVGVSLLLGMPGLTAVLGASGAIMAIMGVLTVLNPGLRVYLYFVIPMPLWLLTLGFAAYTVFVATTNLGTGGGGVAHFAHLSGLAIGLLYGLYLKEQGERAPQQLQFGGGGDGPGRGGF</sequence>
<dbReference type="SMART" id="SM00154">
    <property type="entry name" value="ZnF_AN1"/>
    <property type="match status" value="1"/>
</dbReference>
<keyword evidence="14" id="KW-1185">Reference proteome</keyword>
<evidence type="ECO:0000256" key="8">
    <source>
        <dbReference type="ARBA" id="ARBA00022989"/>
    </source>
</evidence>
<evidence type="ECO:0000256" key="9">
    <source>
        <dbReference type="ARBA" id="ARBA00023136"/>
    </source>
</evidence>
<comment type="caution">
    <text evidence="13">The sequence shown here is derived from an EMBL/GenBank/DDBJ whole genome shotgun (WGS) entry which is preliminary data.</text>
</comment>
<dbReference type="Pfam" id="PF01428">
    <property type="entry name" value="zf-AN1"/>
    <property type="match status" value="1"/>
</dbReference>
<evidence type="ECO:0000256" key="1">
    <source>
        <dbReference type="ARBA" id="ARBA00004141"/>
    </source>
</evidence>
<dbReference type="PANTHER" id="PTHR43731:SF14">
    <property type="entry name" value="PRESENILIN-ASSOCIATED RHOMBOID-LIKE PROTEIN, MITOCHONDRIAL"/>
    <property type="match status" value="1"/>
</dbReference>
<keyword evidence="3 11" id="KW-0812">Transmembrane</keyword>
<keyword evidence="4" id="KW-0479">Metal-binding</keyword>
<evidence type="ECO:0000256" key="6">
    <source>
        <dbReference type="ARBA" id="ARBA00022801"/>
    </source>
</evidence>
<feature type="transmembrane region" description="Helical" evidence="11">
    <location>
        <begin position="88"/>
        <end position="109"/>
    </location>
</feature>
<evidence type="ECO:0000256" key="11">
    <source>
        <dbReference type="SAM" id="Phobius"/>
    </source>
</evidence>
<dbReference type="InterPro" id="IPR035896">
    <property type="entry name" value="AN1-like_Znf"/>
</dbReference>
<dbReference type="EMBL" id="JBHTAR010000011">
    <property type="protein sequence ID" value="MFC7200338.1"/>
    <property type="molecule type" value="Genomic_DNA"/>
</dbReference>
<dbReference type="InterPro" id="IPR000058">
    <property type="entry name" value="Znf_AN1"/>
</dbReference>
<evidence type="ECO:0000256" key="4">
    <source>
        <dbReference type="ARBA" id="ARBA00022723"/>
    </source>
</evidence>
<dbReference type="Pfam" id="PF01694">
    <property type="entry name" value="Rhomboid"/>
    <property type="match status" value="1"/>
</dbReference>
<feature type="transmembrane region" description="Helical" evidence="11">
    <location>
        <begin position="224"/>
        <end position="246"/>
    </location>
</feature>